<dbReference type="PROSITE" id="PS50013">
    <property type="entry name" value="CHROMO_2"/>
    <property type="match status" value="2"/>
</dbReference>
<dbReference type="Gene3D" id="3.40.50.10810">
    <property type="entry name" value="Tandem AAA-ATPase domain"/>
    <property type="match status" value="1"/>
</dbReference>
<dbReference type="PROSITE" id="PS51194">
    <property type="entry name" value="HELICASE_CTER"/>
    <property type="match status" value="1"/>
</dbReference>
<gene>
    <name evidence="21" type="ORF">SAPINGB_P005431</name>
</gene>
<feature type="compositionally biased region" description="Polar residues" evidence="17">
    <location>
        <begin position="1123"/>
        <end position="1137"/>
    </location>
</feature>
<evidence type="ECO:0000256" key="13">
    <source>
        <dbReference type="ARBA" id="ARBA00023242"/>
    </source>
</evidence>
<dbReference type="PROSITE" id="PS00598">
    <property type="entry name" value="CHROMO_1"/>
    <property type="match status" value="1"/>
</dbReference>
<dbReference type="GO" id="GO:0005524">
    <property type="term" value="F:ATP binding"/>
    <property type="evidence" value="ECO:0007669"/>
    <property type="project" value="UniProtKB-KW"/>
</dbReference>
<evidence type="ECO:0000259" key="20">
    <source>
        <dbReference type="PROSITE" id="PS51194"/>
    </source>
</evidence>
<dbReference type="Proteomes" id="UP000398389">
    <property type="component" value="Unassembled WGS sequence"/>
</dbReference>
<dbReference type="Pfam" id="PF00385">
    <property type="entry name" value="Chromo"/>
    <property type="match status" value="2"/>
</dbReference>
<dbReference type="PANTHER" id="PTHR45623:SF14">
    <property type="entry name" value="CHROMODOMAIN-HELICASE-DNA-BINDING PROTEIN 1"/>
    <property type="match status" value="1"/>
</dbReference>
<evidence type="ECO:0000256" key="5">
    <source>
        <dbReference type="ARBA" id="ARBA00022741"/>
    </source>
</evidence>
<dbReference type="InterPro" id="IPR023779">
    <property type="entry name" value="Chromodomain_CS"/>
</dbReference>
<dbReference type="Pfam" id="PF00271">
    <property type="entry name" value="Helicase_C"/>
    <property type="match status" value="1"/>
</dbReference>
<dbReference type="PROSITE" id="PS51192">
    <property type="entry name" value="HELICASE_ATP_BIND_1"/>
    <property type="match status" value="1"/>
</dbReference>
<dbReference type="FunFam" id="3.40.50.10810:FF:000005">
    <property type="entry name" value="Photoperiod-independent early flowering 1"/>
    <property type="match status" value="1"/>
</dbReference>
<dbReference type="GO" id="GO:0003678">
    <property type="term" value="F:DNA helicase activity"/>
    <property type="evidence" value="ECO:0007669"/>
    <property type="project" value="UniProtKB-EC"/>
</dbReference>
<evidence type="ECO:0000256" key="17">
    <source>
        <dbReference type="SAM" id="MobiDB-lite"/>
    </source>
</evidence>
<evidence type="ECO:0000256" key="7">
    <source>
        <dbReference type="ARBA" id="ARBA00022806"/>
    </source>
</evidence>
<evidence type="ECO:0000256" key="9">
    <source>
        <dbReference type="ARBA" id="ARBA00022853"/>
    </source>
</evidence>
<dbReference type="InterPro" id="IPR049730">
    <property type="entry name" value="SNF2/RAD54-like_C"/>
</dbReference>
<feature type="compositionally biased region" description="Basic and acidic residues" evidence="17">
    <location>
        <begin position="33"/>
        <end position="45"/>
    </location>
</feature>
<dbReference type="Gene3D" id="2.40.50.40">
    <property type="match status" value="2"/>
</dbReference>
<feature type="compositionally biased region" description="Basic residues" evidence="17">
    <location>
        <begin position="73"/>
        <end position="90"/>
    </location>
</feature>
<dbReference type="GO" id="GO:0005634">
    <property type="term" value="C:nucleus"/>
    <property type="evidence" value="ECO:0007669"/>
    <property type="project" value="UniProtKB-SubCell"/>
</dbReference>
<evidence type="ECO:0000256" key="16">
    <source>
        <dbReference type="ARBA" id="ARBA00074297"/>
    </source>
</evidence>
<dbReference type="InterPro" id="IPR041150">
    <property type="entry name" value="Cdh1_DBD"/>
</dbReference>
<dbReference type="EMBL" id="CABVLU010000004">
    <property type="protein sequence ID" value="VVT56944.1"/>
    <property type="molecule type" value="Genomic_DNA"/>
</dbReference>
<sequence>MTSKPNGMKAPLHSEFYDNPSLYGLRRSTRAHKSPERFQADEEKPRRSRSSRPTSSDNDFSDEDNDSEDVSISRRKKKRSKAGTKSKIGSKRSNSNDSYDYYAEPYEDTGFNAGTNDDEEDEDGEFFQSQKHEASSRAKKKQRVIKSGSSTPQYTPTRFSSRTSKIVNYNIDQDNDDADLMDSEDEKRAQAAYVQDYIVEDPSESIDVIVDHRQIEDATTRDPKSDLEYLIKWQGISHIHNTWEPYDNLKNRKGVKRVENYIKKYVLPENLYLGDLNTYKDEFEIFSIEMNKRRDEYNIYKTVERVIASQRVTTQANHTKLEYFVKWKGLTYHLSTWEDAEVIAKIAPHEVEVFQARQNSKISPSHGTVYSGPRPSFEKLTEQPSFVKGGELRDFQLTGLNWMAFLWSRNENGILADEMGLGKTVQTVAFLSWLVYARKQNGPFLVVVPLSTISAWQETLELWAPDLNVIVYNGNDESRKMIRHYEFFVKNNPKKVKFNVLLTTYEYTIRDKNELGQIKWQFLAVDEAHRLKNPESNLTLTLSEFKIANRLLITGTPLQNNIKELIALITFLKGGQSNNAAFQEFAEIDLEQDKADTGNQEELIRSLHKSLQPFILRRLKKDVEKSLPSKTERILRVEMSDMQTEYYRNIISRNFQALNAGTTGGNQMSLLNIMVELKKASNHPYLFPFAEERYIQNNGDLRNREVILKGLIMNSGKMVLLDKLLTRLKKDGHRVLIFSQMVRMLDILADYLSIKGYQYQRLDGTVQSYTRKTLIDHFNAPGSQDFVFLLSTRAGGLGINLMTADTVILFDSDWNPQADLQAMARAHRIGQKNHVMVYRFLSKDTVEEEILERAKRKMVLEYAVISMGVTYQKKSSDSEKDASSAELSAILKFGAGNMFKNNNNQKKLEDMNLDDVLNHAEDHVSAETELAQSHLGGEDFLKQFEVTDYKADVKWDDIIPADELEKIKADEEKRKNEEFLSEQMTLYGKRRAAVKTTGQLVESDIEDEVEEDETASRGKAKTRNGGNSSTNNGRSKEDTDLNVLAEREVRQLYKVLLRYGDLSKMWDKLFSDGSLPNRKPSLVKEAYAELMRLSKEEVDKETSRRQEAAVAVSSAGQSGDSSIPNTPVSTANGNQSTVPNHLIRRKEKRAILFEYRGVKGINAELVLQRPEDMDAIREFVPDENTNWIIPRMLKVVHGWSCEWGPSEDSRLLIGVKKYGYGAWTNIRDDPVLGMGDKMFLEEHRAEKKQQRTEGGAVVKAAAKVPGAVHLGRRVDYLLTVIRGENENTNVSVARKPKRKETRSEEANGGSGQDGETNGYYSSPANGYNGSRGSTPVNSRPQSMRGSAGGGVRRAGSLQSQGSPRVYDNHGQQPSSHQDDGEDSDDSVEYESMDEQECKAQLHPVRHSLRKLKKGMNGLEKQEFLDMLKREMVIVGDFIEKKVKEEEARSGSPGARNPDKLRKHLWSFAGYFWPRKVASAKIMAMYQKVRRGANQGSK</sequence>
<feature type="compositionally biased region" description="Acidic residues" evidence="17">
    <location>
        <begin position="1379"/>
        <end position="1394"/>
    </location>
</feature>
<dbReference type="InterPro" id="IPR014001">
    <property type="entry name" value="Helicase_ATP-bd"/>
</dbReference>
<feature type="region of interest" description="Disordered" evidence="17">
    <location>
        <begin position="1289"/>
        <end position="1397"/>
    </location>
</feature>
<evidence type="ECO:0000256" key="4">
    <source>
        <dbReference type="ARBA" id="ARBA00022737"/>
    </source>
</evidence>
<evidence type="ECO:0000256" key="12">
    <source>
        <dbReference type="ARBA" id="ARBA00023163"/>
    </source>
</evidence>
<feature type="compositionally biased region" description="Acidic residues" evidence="17">
    <location>
        <begin position="116"/>
        <end position="125"/>
    </location>
</feature>
<keyword evidence="6" id="KW-0378">Hydrolase</keyword>
<dbReference type="InterPro" id="IPR025260">
    <property type="entry name" value="CHD1-like_C"/>
</dbReference>
<dbReference type="Gene3D" id="1.10.10.60">
    <property type="entry name" value="Homeodomain-like"/>
    <property type="match status" value="1"/>
</dbReference>
<evidence type="ECO:0000313" key="21">
    <source>
        <dbReference type="EMBL" id="VVT56944.1"/>
    </source>
</evidence>
<evidence type="ECO:0000313" key="22">
    <source>
        <dbReference type="Proteomes" id="UP000398389"/>
    </source>
</evidence>
<dbReference type="FunFam" id="3.40.50.300:FF:000130">
    <property type="entry name" value="Chromodomain-helicase-DNA-binding protein 2 isoform 1"/>
    <property type="match status" value="1"/>
</dbReference>
<dbReference type="InterPro" id="IPR038718">
    <property type="entry name" value="SNF2-like_sf"/>
</dbReference>
<keyword evidence="11" id="KW-0238">DNA-binding</keyword>
<comment type="function">
    <text evidence="14">Catalytic component of the SWR1 complex which mediates the ATP-dependent exchange of histone H2A for the H2A variant HZT1 leading to transcriptional regulation of selected genes by chromatin remodeling.</text>
</comment>
<dbReference type="GO" id="GO:0034728">
    <property type="term" value="P:nucleosome organization"/>
    <property type="evidence" value="ECO:0007669"/>
    <property type="project" value="TreeGrafter"/>
</dbReference>
<dbReference type="SMART" id="SM00487">
    <property type="entry name" value="DEXDc"/>
    <property type="match status" value="1"/>
</dbReference>
<protein>
    <recommendedName>
        <fullName evidence="15">Helicase SWR1</fullName>
        <ecNumber evidence="3">3.6.4.12</ecNumber>
    </recommendedName>
    <alternativeName>
        <fullName evidence="16">Helicase swr1</fullName>
    </alternativeName>
</protein>
<feature type="compositionally biased region" description="Low complexity" evidence="17">
    <location>
        <begin position="1023"/>
        <end position="1033"/>
    </location>
</feature>
<feature type="compositionally biased region" description="Acidic residues" evidence="17">
    <location>
        <begin position="1003"/>
        <end position="1013"/>
    </location>
</feature>
<dbReference type="SUPFAM" id="SSF54160">
    <property type="entry name" value="Chromo domain-like"/>
    <property type="match status" value="2"/>
</dbReference>
<evidence type="ECO:0000256" key="1">
    <source>
        <dbReference type="ARBA" id="ARBA00004123"/>
    </source>
</evidence>
<feature type="domain" description="Helicase ATP-binding" evidence="19">
    <location>
        <begin position="404"/>
        <end position="575"/>
    </location>
</feature>
<feature type="domain" description="Helicase C-terminal" evidence="20">
    <location>
        <begin position="720"/>
        <end position="883"/>
    </location>
</feature>
<dbReference type="InterPro" id="IPR056302">
    <property type="entry name" value="CHD1-2/Hrp3_HTH"/>
</dbReference>
<name>A0A5E8BZR9_9ASCO</name>
<evidence type="ECO:0000259" key="18">
    <source>
        <dbReference type="PROSITE" id="PS50013"/>
    </source>
</evidence>
<evidence type="ECO:0000256" key="8">
    <source>
        <dbReference type="ARBA" id="ARBA00022840"/>
    </source>
</evidence>
<evidence type="ECO:0000259" key="19">
    <source>
        <dbReference type="PROSITE" id="PS51192"/>
    </source>
</evidence>
<dbReference type="InterPro" id="IPR023780">
    <property type="entry name" value="Chromo_domain"/>
</dbReference>
<dbReference type="InterPro" id="IPR027417">
    <property type="entry name" value="P-loop_NTPase"/>
</dbReference>
<feature type="compositionally biased region" description="Acidic residues" evidence="17">
    <location>
        <begin position="59"/>
        <end position="69"/>
    </location>
</feature>
<accession>A0A5E8BZR9</accession>
<feature type="compositionally biased region" description="Polar residues" evidence="17">
    <location>
        <begin position="1313"/>
        <end position="1343"/>
    </location>
</feature>
<dbReference type="Gene3D" id="6.10.140.1440">
    <property type="match status" value="1"/>
</dbReference>
<keyword evidence="4" id="KW-0677">Repeat</keyword>
<dbReference type="GO" id="GO:0140658">
    <property type="term" value="F:ATP-dependent chromatin remodeler activity"/>
    <property type="evidence" value="ECO:0007669"/>
    <property type="project" value="TreeGrafter"/>
</dbReference>
<dbReference type="RefSeq" id="XP_031856036.1">
    <property type="nucleotide sequence ID" value="XM_032000145.1"/>
</dbReference>
<keyword evidence="8" id="KW-0067">ATP-binding</keyword>
<keyword evidence="22" id="KW-1185">Reference proteome</keyword>
<dbReference type="GO" id="GO:0042393">
    <property type="term" value="F:histone binding"/>
    <property type="evidence" value="ECO:0007669"/>
    <property type="project" value="TreeGrafter"/>
</dbReference>
<dbReference type="SMART" id="SM01176">
    <property type="entry name" value="DUF4208"/>
    <property type="match status" value="1"/>
</dbReference>
<comment type="subcellular location">
    <subcellularLocation>
        <location evidence="1">Nucleus</location>
    </subcellularLocation>
</comment>
<dbReference type="Pfam" id="PF13907">
    <property type="entry name" value="CHD1-like_C"/>
    <property type="match status" value="1"/>
</dbReference>
<evidence type="ECO:0000256" key="11">
    <source>
        <dbReference type="ARBA" id="ARBA00023125"/>
    </source>
</evidence>
<keyword evidence="9" id="KW-0156">Chromatin regulator</keyword>
<feature type="compositionally biased region" description="Low complexity" evidence="17">
    <location>
        <begin position="1111"/>
        <end position="1122"/>
    </location>
</feature>
<reference evidence="21 22" key="1">
    <citation type="submission" date="2019-09" db="EMBL/GenBank/DDBJ databases">
        <authorList>
            <person name="Brejova B."/>
        </authorList>
    </citation>
    <scope>NUCLEOTIDE SEQUENCE [LARGE SCALE GENOMIC DNA]</scope>
</reference>
<dbReference type="GeneID" id="43584245"/>
<dbReference type="InterPro" id="IPR016197">
    <property type="entry name" value="Chromo-like_dom_sf"/>
</dbReference>
<evidence type="ECO:0000256" key="10">
    <source>
        <dbReference type="ARBA" id="ARBA00023015"/>
    </source>
</evidence>
<feature type="domain" description="Chromo" evidence="18">
    <location>
        <begin position="301"/>
        <end position="366"/>
    </location>
</feature>
<evidence type="ECO:0000256" key="15">
    <source>
        <dbReference type="ARBA" id="ARBA00040599"/>
    </source>
</evidence>
<keyword evidence="13" id="KW-0539">Nucleus</keyword>
<feature type="compositionally biased region" description="Polar residues" evidence="17">
    <location>
        <begin position="147"/>
        <end position="161"/>
    </location>
</feature>
<dbReference type="OrthoDB" id="5857104at2759"/>
<dbReference type="InterPro" id="IPR000330">
    <property type="entry name" value="SNF2_N"/>
</dbReference>
<feature type="region of interest" description="Disordered" evidence="17">
    <location>
        <begin position="1002"/>
        <end position="1042"/>
    </location>
</feature>
<dbReference type="Pfam" id="PF18196">
    <property type="entry name" value="Cdh1_DBD_1"/>
    <property type="match status" value="1"/>
</dbReference>
<proteinExistence type="inferred from homology"/>
<keyword evidence="5" id="KW-0547">Nucleotide-binding</keyword>
<feature type="region of interest" description="Disordered" evidence="17">
    <location>
        <begin position="1111"/>
        <end position="1137"/>
    </location>
</feature>
<keyword evidence="12" id="KW-0804">Transcription</keyword>
<evidence type="ECO:0000256" key="3">
    <source>
        <dbReference type="ARBA" id="ARBA00012551"/>
    </source>
</evidence>
<evidence type="ECO:0000256" key="6">
    <source>
        <dbReference type="ARBA" id="ARBA00022801"/>
    </source>
</evidence>
<dbReference type="PANTHER" id="PTHR45623">
    <property type="entry name" value="CHROMODOMAIN-HELICASE-DNA-BINDING PROTEIN 3-RELATED-RELATED"/>
    <property type="match status" value="1"/>
</dbReference>
<organism evidence="21 22">
    <name type="scientific">Magnusiomyces paraingens</name>
    <dbReference type="NCBI Taxonomy" id="2606893"/>
    <lineage>
        <taxon>Eukaryota</taxon>
        <taxon>Fungi</taxon>
        <taxon>Dikarya</taxon>
        <taxon>Ascomycota</taxon>
        <taxon>Saccharomycotina</taxon>
        <taxon>Dipodascomycetes</taxon>
        <taxon>Dipodascales</taxon>
        <taxon>Dipodascaceae</taxon>
        <taxon>Magnusiomyces</taxon>
    </lineage>
</organism>
<dbReference type="GO" id="GO:0000123">
    <property type="term" value="C:histone acetyltransferase complex"/>
    <property type="evidence" value="ECO:0007669"/>
    <property type="project" value="UniProtKB-ARBA"/>
</dbReference>
<dbReference type="Pfam" id="PF00176">
    <property type="entry name" value="SNF2-rel_dom"/>
    <property type="match status" value="1"/>
</dbReference>
<dbReference type="SUPFAM" id="SSF52540">
    <property type="entry name" value="P-loop containing nucleoside triphosphate hydrolases"/>
    <property type="match status" value="2"/>
</dbReference>
<dbReference type="Pfam" id="PF23588">
    <property type="entry name" value="HTH_CHD1_Hrp3"/>
    <property type="match status" value="1"/>
</dbReference>
<dbReference type="Gene3D" id="3.40.50.300">
    <property type="entry name" value="P-loop containing nucleotide triphosphate hydrolases"/>
    <property type="match status" value="1"/>
</dbReference>
<dbReference type="GO" id="GO:0003682">
    <property type="term" value="F:chromatin binding"/>
    <property type="evidence" value="ECO:0007669"/>
    <property type="project" value="TreeGrafter"/>
</dbReference>
<comment type="similarity">
    <text evidence="2">Belongs to the SNF2/RAD54 helicase family. SWR1 subfamily.</text>
</comment>
<dbReference type="GO" id="GO:0016887">
    <property type="term" value="F:ATP hydrolysis activity"/>
    <property type="evidence" value="ECO:0007669"/>
    <property type="project" value="TreeGrafter"/>
</dbReference>
<dbReference type="EC" id="3.6.4.12" evidence="3"/>
<dbReference type="InterPro" id="IPR000953">
    <property type="entry name" value="Chromo/chromo_shadow_dom"/>
</dbReference>
<dbReference type="CDD" id="cd18665">
    <property type="entry name" value="CD1_tandem_CHD1_yeast_like"/>
    <property type="match status" value="1"/>
</dbReference>
<dbReference type="InterPro" id="IPR001650">
    <property type="entry name" value="Helicase_C-like"/>
</dbReference>
<dbReference type="CDD" id="cd18793">
    <property type="entry name" value="SF2_C_SNF"/>
    <property type="match status" value="1"/>
</dbReference>
<dbReference type="SMART" id="SM00298">
    <property type="entry name" value="CHROMO"/>
    <property type="match status" value="2"/>
</dbReference>
<dbReference type="SMART" id="SM00490">
    <property type="entry name" value="HELICc"/>
    <property type="match status" value="1"/>
</dbReference>
<feature type="domain" description="Chromo" evidence="18">
    <location>
        <begin position="204"/>
        <end position="264"/>
    </location>
</feature>
<feature type="region of interest" description="Disordered" evidence="17">
    <location>
        <begin position="1"/>
        <end position="161"/>
    </location>
</feature>
<dbReference type="GO" id="GO:0003677">
    <property type="term" value="F:DNA binding"/>
    <property type="evidence" value="ECO:0007669"/>
    <property type="project" value="UniProtKB-KW"/>
</dbReference>
<keyword evidence="10" id="KW-0805">Transcription regulation</keyword>
<keyword evidence="7" id="KW-0347">Helicase</keyword>
<evidence type="ECO:0000256" key="14">
    <source>
        <dbReference type="ARBA" id="ARBA00037570"/>
    </source>
</evidence>
<evidence type="ECO:0000256" key="2">
    <source>
        <dbReference type="ARBA" id="ARBA00009220"/>
    </source>
</evidence>